<feature type="non-terminal residue" evidence="6">
    <location>
        <position position="118"/>
    </location>
</feature>
<name>A0A7Y7J0I8_9PROT</name>
<protein>
    <submittedName>
        <fullName evidence="6">Metalloprotease TldD</fullName>
    </submittedName>
</protein>
<keyword evidence="3" id="KW-0378">Hydrolase</keyword>
<dbReference type="Pfam" id="PF01523">
    <property type="entry name" value="PmbA_TldD_1st"/>
    <property type="match status" value="1"/>
</dbReference>
<comment type="caution">
    <text evidence="6">The sequence shown here is derived from an EMBL/GenBank/DDBJ whole genome shotgun (WGS) entry which is preliminary data.</text>
</comment>
<feature type="domain" description="Metalloprotease TldD/E N-terminal" evidence="5">
    <location>
        <begin position="46"/>
        <end position="104"/>
    </location>
</feature>
<dbReference type="GO" id="GO:0008237">
    <property type="term" value="F:metallopeptidase activity"/>
    <property type="evidence" value="ECO:0007669"/>
    <property type="project" value="UniProtKB-KW"/>
</dbReference>
<dbReference type="SUPFAM" id="SSF111283">
    <property type="entry name" value="Putative modulator of DNA gyrase, PmbA/TldD"/>
    <property type="match status" value="1"/>
</dbReference>
<dbReference type="RefSeq" id="WP_281362892.1">
    <property type="nucleotide sequence ID" value="NZ_JABXXP010001104.1"/>
</dbReference>
<dbReference type="GO" id="GO:0006508">
    <property type="term" value="P:proteolysis"/>
    <property type="evidence" value="ECO:0007669"/>
    <property type="project" value="UniProtKB-KW"/>
</dbReference>
<comment type="similarity">
    <text evidence="1">Belongs to the peptidase U62 family.</text>
</comment>
<dbReference type="InterPro" id="IPR051463">
    <property type="entry name" value="Peptidase_U62_metallo"/>
</dbReference>
<dbReference type="InterPro" id="IPR035068">
    <property type="entry name" value="TldD/PmbA_N"/>
</dbReference>
<evidence type="ECO:0000256" key="4">
    <source>
        <dbReference type="ARBA" id="ARBA00023049"/>
    </source>
</evidence>
<evidence type="ECO:0000256" key="2">
    <source>
        <dbReference type="ARBA" id="ARBA00022670"/>
    </source>
</evidence>
<dbReference type="PANTHER" id="PTHR30624:SF4">
    <property type="entry name" value="METALLOPROTEASE TLDD"/>
    <property type="match status" value="1"/>
</dbReference>
<evidence type="ECO:0000259" key="5">
    <source>
        <dbReference type="Pfam" id="PF01523"/>
    </source>
</evidence>
<evidence type="ECO:0000313" key="7">
    <source>
        <dbReference type="Proteomes" id="UP000534870"/>
    </source>
</evidence>
<evidence type="ECO:0000256" key="3">
    <source>
        <dbReference type="ARBA" id="ARBA00022801"/>
    </source>
</evidence>
<organism evidence="6 7">
    <name type="scientific">Nguyenibacter vanlangensis</name>
    <dbReference type="NCBI Taxonomy" id="1216886"/>
    <lineage>
        <taxon>Bacteria</taxon>
        <taxon>Pseudomonadati</taxon>
        <taxon>Pseudomonadota</taxon>
        <taxon>Alphaproteobacteria</taxon>
        <taxon>Acetobacterales</taxon>
        <taxon>Acetobacteraceae</taxon>
        <taxon>Nguyenibacter</taxon>
    </lineage>
</organism>
<dbReference type="EMBL" id="JABXXP010001104">
    <property type="protein sequence ID" value="NVN13682.1"/>
    <property type="molecule type" value="Genomic_DNA"/>
</dbReference>
<sequence length="118" mass="12767">MRPTDPFLNPLTATDRLFFDRAGATLGRAEAESMVRRTLEGMDDGELFLEYRESEMISLDDGVIRSASFDTSSGFGLRAILGEETGFAHADELSESALKRAADTVTQVRAGRSGSMAA</sequence>
<dbReference type="GO" id="GO:0005829">
    <property type="term" value="C:cytosol"/>
    <property type="evidence" value="ECO:0007669"/>
    <property type="project" value="TreeGrafter"/>
</dbReference>
<dbReference type="Proteomes" id="UP000534870">
    <property type="component" value="Unassembled WGS sequence"/>
</dbReference>
<dbReference type="InterPro" id="IPR036059">
    <property type="entry name" value="TldD/PmbA_sf"/>
</dbReference>
<evidence type="ECO:0000313" key="6">
    <source>
        <dbReference type="EMBL" id="NVN13682.1"/>
    </source>
</evidence>
<keyword evidence="2 6" id="KW-0645">Protease</keyword>
<dbReference type="InterPro" id="IPR002510">
    <property type="entry name" value="Metalloprtase-TldD/E_N"/>
</dbReference>
<reference evidence="6 7" key="1">
    <citation type="submission" date="2020-06" db="EMBL/GenBank/DDBJ databases">
        <title>Description of novel acetic acid bacteria.</title>
        <authorList>
            <person name="Sombolestani A."/>
        </authorList>
    </citation>
    <scope>NUCLEOTIDE SEQUENCE [LARGE SCALE GENOMIC DNA]</scope>
    <source>
        <strain evidence="6 7">LMG 31431</strain>
    </source>
</reference>
<dbReference type="AlphaFoldDB" id="A0A7Y7J0I8"/>
<dbReference type="PANTHER" id="PTHR30624">
    <property type="entry name" value="UNCHARACTERIZED PROTEIN TLDD AND PMBA"/>
    <property type="match status" value="1"/>
</dbReference>
<dbReference type="Gene3D" id="3.30.2290.10">
    <property type="entry name" value="PmbA/TldD superfamily"/>
    <property type="match status" value="1"/>
</dbReference>
<keyword evidence="4 6" id="KW-0482">Metalloprotease</keyword>
<gene>
    <name evidence="6" type="primary">tldD</name>
    <name evidence="6" type="ORF">HUK84_21505</name>
</gene>
<proteinExistence type="inferred from homology"/>
<evidence type="ECO:0000256" key="1">
    <source>
        <dbReference type="ARBA" id="ARBA00005836"/>
    </source>
</evidence>
<accession>A0A7Y7J0I8</accession>